<keyword evidence="5" id="KW-0732">Signal</keyword>
<dbReference type="Pfam" id="PF00491">
    <property type="entry name" value="Arginase"/>
    <property type="match status" value="1"/>
</dbReference>
<dbReference type="PRINTS" id="PR00116">
    <property type="entry name" value="ARGINASE"/>
</dbReference>
<dbReference type="PROSITE" id="PS01053">
    <property type="entry name" value="ARGINASE_1"/>
    <property type="match status" value="1"/>
</dbReference>
<accession>A0A2G8SDH8</accession>
<dbReference type="Proteomes" id="UP000230002">
    <property type="component" value="Unassembled WGS sequence"/>
</dbReference>
<protein>
    <recommendedName>
        <fullName evidence="8">Agmatinase</fullName>
    </recommendedName>
</protein>
<dbReference type="GO" id="GO:0033389">
    <property type="term" value="P:putrescine biosynthetic process from arginine, via agmatine"/>
    <property type="evidence" value="ECO:0007669"/>
    <property type="project" value="TreeGrafter"/>
</dbReference>
<evidence type="ECO:0000313" key="7">
    <source>
        <dbReference type="Proteomes" id="UP000230002"/>
    </source>
</evidence>
<dbReference type="EMBL" id="AYKW01000012">
    <property type="protein sequence ID" value="PIL31834.1"/>
    <property type="molecule type" value="Genomic_DNA"/>
</dbReference>
<dbReference type="FunFam" id="3.40.800.10:FF:000014">
    <property type="entry name" value="Arginase family protein"/>
    <property type="match status" value="1"/>
</dbReference>
<proteinExistence type="inferred from homology"/>
<name>A0A2G8SDH8_9APHY</name>
<organism evidence="6 7">
    <name type="scientific">Ganoderma sinense ZZ0214-1</name>
    <dbReference type="NCBI Taxonomy" id="1077348"/>
    <lineage>
        <taxon>Eukaryota</taxon>
        <taxon>Fungi</taxon>
        <taxon>Dikarya</taxon>
        <taxon>Basidiomycota</taxon>
        <taxon>Agaricomycotina</taxon>
        <taxon>Agaricomycetes</taxon>
        <taxon>Polyporales</taxon>
        <taxon>Polyporaceae</taxon>
        <taxon>Ganoderma</taxon>
    </lineage>
</organism>
<evidence type="ECO:0000256" key="3">
    <source>
        <dbReference type="ARBA" id="ARBA00022801"/>
    </source>
</evidence>
<evidence type="ECO:0000256" key="4">
    <source>
        <dbReference type="RuleBase" id="RU003684"/>
    </source>
</evidence>
<evidence type="ECO:0000256" key="5">
    <source>
        <dbReference type="SAM" id="SignalP"/>
    </source>
</evidence>
<dbReference type="AlphaFoldDB" id="A0A2G8SDH8"/>
<dbReference type="InterPro" id="IPR006035">
    <property type="entry name" value="Ureohydrolase"/>
</dbReference>
<dbReference type="SUPFAM" id="SSF52768">
    <property type="entry name" value="Arginase/deacetylase"/>
    <property type="match status" value="1"/>
</dbReference>
<dbReference type="InterPro" id="IPR023696">
    <property type="entry name" value="Ureohydrolase_dom_sf"/>
</dbReference>
<feature type="chain" id="PRO_5013580548" description="Agmatinase" evidence="5">
    <location>
        <begin position="25"/>
        <end position="424"/>
    </location>
</feature>
<dbReference type="CDD" id="cd11592">
    <property type="entry name" value="Agmatinase_PAH"/>
    <property type="match status" value="1"/>
</dbReference>
<keyword evidence="2" id="KW-0479">Metal-binding</keyword>
<sequence>MIKTSLWTLAVGLAILFSLPFAHSHRDRHHHDVDHVQVPLEVFAQPSIAGSQTWLEKYGKQVDQVFSGPLSFSHLPYSRCLEDESAHFDIALIGMPFDTAVSYRPGARFGPYAIRSGSRRQRNGRGYTLSWKVDPYVLGPSIMDCGDIPVNPFDNALALDQMEVAYSTLLARSTATDGALASATQKFAKDGKQHPRIISLGGDHTIVLPILRSLNQVYGPVSVIHFDAHLDTWPAYTGPSSEQSRVTHGTFFYIANEEGLVTNTSVHAGIRCKLAGVGDLENDASVGFQVISTDDIDDYGVTEIIKRIRARVGDSPVYLSLDIDVIDPGLAPATGTPEAGGWTTREVKRIIRGLAGLNFVLDPHATDIHHTPSGADIVEVAPAYDNAEITGIAAADIVHDFLSMLLSSQPPTPHSTFAPAKDEL</sequence>
<dbReference type="STRING" id="1077348.A0A2G8SDH8"/>
<dbReference type="PROSITE" id="PS51409">
    <property type="entry name" value="ARGINASE_2"/>
    <property type="match status" value="1"/>
</dbReference>
<dbReference type="PANTHER" id="PTHR11358:SF26">
    <property type="entry name" value="GUANIDINO ACID HYDROLASE, MITOCHONDRIAL"/>
    <property type="match status" value="1"/>
</dbReference>
<evidence type="ECO:0000256" key="2">
    <source>
        <dbReference type="ARBA" id="ARBA00022723"/>
    </source>
</evidence>
<gene>
    <name evidence="6" type="ORF">GSI_06538</name>
</gene>
<dbReference type="GO" id="GO:0046872">
    <property type="term" value="F:metal ion binding"/>
    <property type="evidence" value="ECO:0007669"/>
    <property type="project" value="UniProtKB-KW"/>
</dbReference>
<evidence type="ECO:0000313" key="6">
    <source>
        <dbReference type="EMBL" id="PIL31834.1"/>
    </source>
</evidence>
<comment type="similarity">
    <text evidence="1">Belongs to the arginase family. Agmatinase subfamily.</text>
</comment>
<dbReference type="OrthoDB" id="288726at2759"/>
<comment type="caution">
    <text evidence="6">The sequence shown here is derived from an EMBL/GenBank/DDBJ whole genome shotgun (WGS) entry which is preliminary data.</text>
</comment>
<keyword evidence="3 4" id="KW-0378">Hydrolase</keyword>
<dbReference type="PANTHER" id="PTHR11358">
    <property type="entry name" value="ARGINASE/AGMATINASE"/>
    <property type="match status" value="1"/>
</dbReference>
<dbReference type="InterPro" id="IPR020855">
    <property type="entry name" value="Ureohydrolase_Mn_BS"/>
</dbReference>
<keyword evidence="7" id="KW-1185">Reference proteome</keyword>
<reference evidence="6 7" key="1">
    <citation type="journal article" date="2015" name="Sci. Rep.">
        <title>Chromosome-level genome map provides insights into diverse defense mechanisms in the medicinal fungus Ganoderma sinense.</title>
        <authorList>
            <person name="Zhu Y."/>
            <person name="Xu J."/>
            <person name="Sun C."/>
            <person name="Zhou S."/>
            <person name="Xu H."/>
            <person name="Nelson D.R."/>
            <person name="Qian J."/>
            <person name="Song J."/>
            <person name="Luo H."/>
            <person name="Xiang L."/>
            <person name="Li Y."/>
            <person name="Xu Z."/>
            <person name="Ji A."/>
            <person name="Wang L."/>
            <person name="Lu S."/>
            <person name="Hayward A."/>
            <person name="Sun W."/>
            <person name="Li X."/>
            <person name="Schwartz D.C."/>
            <person name="Wang Y."/>
            <person name="Chen S."/>
        </authorList>
    </citation>
    <scope>NUCLEOTIDE SEQUENCE [LARGE SCALE GENOMIC DNA]</scope>
    <source>
        <strain evidence="6 7">ZZ0214-1</strain>
    </source>
</reference>
<feature type="signal peptide" evidence="5">
    <location>
        <begin position="1"/>
        <end position="24"/>
    </location>
</feature>
<evidence type="ECO:0000256" key="1">
    <source>
        <dbReference type="ARBA" id="ARBA00009227"/>
    </source>
</evidence>
<dbReference type="Gene3D" id="3.40.800.10">
    <property type="entry name" value="Ureohydrolase domain"/>
    <property type="match status" value="1"/>
</dbReference>
<dbReference type="GO" id="GO:0008783">
    <property type="term" value="F:agmatinase activity"/>
    <property type="evidence" value="ECO:0007669"/>
    <property type="project" value="TreeGrafter"/>
</dbReference>
<evidence type="ECO:0008006" key="8">
    <source>
        <dbReference type="Google" id="ProtNLM"/>
    </source>
</evidence>